<evidence type="ECO:0000313" key="1">
    <source>
        <dbReference type="EMBL" id="MCG4610543.1"/>
    </source>
</evidence>
<dbReference type="SFLD" id="SFLDG01140">
    <property type="entry name" value="C2.B:_Phosphomannomutase_and_P"/>
    <property type="match status" value="1"/>
</dbReference>
<dbReference type="PANTHER" id="PTHR10000">
    <property type="entry name" value="PHOSPHOSERINE PHOSPHATASE"/>
    <property type="match status" value="1"/>
</dbReference>
<dbReference type="GO" id="GO:0016787">
    <property type="term" value="F:hydrolase activity"/>
    <property type="evidence" value="ECO:0007669"/>
    <property type="project" value="UniProtKB-KW"/>
</dbReference>
<dbReference type="SUPFAM" id="SSF56784">
    <property type="entry name" value="HAD-like"/>
    <property type="match status" value="1"/>
</dbReference>
<dbReference type="InterPro" id="IPR000150">
    <property type="entry name" value="Cof"/>
</dbReference>
<dbReference type="EMBL" id="JAKNHQ010000006">
    <property type="protein sequence ID" value="MCG4610543.1"/>
    <property type="molecule type" value="Genomic_DNA"/>
</dbReference>
<keyword evidence="1" id="KW-0378">Hydrolase</keyword>
<accession>A0ABS9MI98</accession>
<dbReference type="SFLD" id="SFLDS00003">
    <property type="entry name" value="Haloacid_Dehalogenase"/>
    <property type="match status" value="1"/>
</dbReference>
<dbReference type="Gene3D" id="3.30.1240.10">
    <property type="match status" value="1"/>
</dbReference>
<evidence type="ECO:0000313" key="2">
    <source>
        <dbReference type="Proteomes" id="UP001298681"/>
    </source>
</evidence>
<dbReference type="Proteomes" id="UP001298681">
    <property type="component" value="Unassembled WGS sequence"/>
</dbReference>
<dbReference type="InterPro" id="IPR023214">
    <property type="entry name" value="HAD_sf"/>
</dbReference>
<dbReference type="RefSeq" id="WP_237966672.1">
    <property type="nucleotide sequence ID" value="NZ_JAKNHQ010000006.1"/>
</dbReference>
<dbReference type="NCBIfam" id="TIGR01484">
    <property type="entry name" value="HAD-SF-IIB"/>
    <property type="match status" value="1"/>
</dbReference>
<dbReference type="Gene3D" id="3.40.50.1000">
    <property type="entry name" value="HAD superfamily/HAD-like"/>
    <property type="match status" value="1"/>
</dbReference>
<comment type="caution">
    <text evidence="1">The sequence shown here is derived from an EMBL/GenBank/DDBJ whole genome shotgun (WGS) entry which is preliminary data.</text>
</comment>
<reference evidence="1 2" key="1">
    <citation type="submission" date="2022-01" db="EMBL/GenBank/DDBJ databases">
        <title>Collection of gut derived symbiotic bacterial strains cultured from healthy donors.</title>
        <authorList>
            <person name="Lin H."/>
            <person name="Kohout C."/>
            <person name="Waligurski E."/>
            <person name="Pamer E.G."/>
        </authorList>
    </citation>
    <scope>NUCLEOTIDE SEQUENCE [LARGE SCALE GENOMIC DNA]</scope>
    <source>
        <strain evidence="1 2">DFI.7.58</strain>
    </source>
</reference>
<gene>
    <name evidence="1" type="ORF">L0P57_06300</name>
</gene>
<protein>
    <submittedName>
        <fullName evidence="1">HAD family hydrolase</fullName>
    </submittedName>
</protein>
<dbReference type="Pfam" id="PF08282">
    <property type="entry name" value="Hydrolase_3"/>
    <property type="match status" value="1"/>
</dbReference>
<dbReference type="InterPro" id="IPR036412">
    <property type="entry name" value="HAD-like_sf"/>
</dbReference>
<organism evidence="1 2">
    <name type="scientific">Anaeromassilibacillus senegalensis</name>
    <dbReference type="NCBI Taxonomy" id="1673717"/>
    <lineage>
        <taxon>Bacteria</taxon>
        <taxon>Bacillati</taxon>
        <taxon>Bacillota</taxon>
        <taxon>Clostridia</taxon>
        <taxon>Eubacteriales</taxon>
        <taxon>Acutalibacteraceae</taxon>
        <taxon>Anaeromassilibacillus</taxon>
    </lineage>
</organism>
<sequence length="262" mass="29236">MYQGAVFFDADGTLIDGPSGIIAPTEKTKEAIVRLRERNILTVLATGRSKCYVLPSLLLFDCYITANGARSEANGTVIHNQVLAPEALRTLVAYLDAAGINSVLEEPDYCYCRDLSEEYFQGMMQKYAFPIDRFLPLQSLEGLRINKLMVTYDRMDKRDRFMRDFGDRYDITDQPGNQACDVGQRGVSKGLGVQKVLEHFQIPKENAYAFGDADNDYEMFRAVGTGIAMGRHTPKLGQVSRMVTGTVQQEGIATALKELHLI</sequence>
<proteinExistence type="predicted"/>
<name>A0ABS9MI98_9FIRM</name>
<keyword evidence="2" id="KW-1185">Reference proteome</keyword>
<dbReference type="InterPro" id="IPR006379">
    <property type="entry name" value="HAD-SF_hydro_IIB"/>
</dbReference>
<dbReference type="PANTHER" id="PTHR10000:SF25">
    <property type="entry name" value="PHOSPHATASE YKRA-RELATED"/>
    <property type="match status" value="1"/>
</dbReference>
<dbReference type="NCBIfam" id="TIGR00099">
    <property type="entry name" value="Cof-subfamily"/>
    <property type="match status" value="1"/>
</dbReference>